<sequence>MQVEAVCGEDAPVRQQIACFLTQIALHGFDQSHGFSCRGSACGHRMIRSFRSPAGMAARPDLEWRMWQGAGKTKVFTILHPFASSLQMHHPYLSLLL</sequence>
<name>A0A485LYT1_9ZZZZ</name>
<dbReference type="AlphaFoldDB" id="A0A485LYT1"/>
<accession>A0A485LYT1</accession>
<gene>
    <name evidence="1" type="ORF">SCFA_20052</name>
</gene>
<protein>
    <submittedName>
        <fullName evidence="1">Uncharacterized protein</fullName>
    </submittedName>
</protein>
<dbReference type="EMBL" id="CAADRM010000081">
    <property type="protein sequence ID" value="VFU13585.1"/>
    <property type="molecule type" value="Genomic_DNA"/>
</dbReference>
<reference evidence="1" key="1">
    <citation type="submission" date="2019-03" db="EMBL/GenBank/DDBJ databases">
        <authorList>
            <person name="Hao L."/>
        </authorList>
    </citation>
    <scope>NUCLEOTIDE SEQUENCE</scope>
</reference>
<proteinExistence type="predicted"/>
<organism evidence="1">
    <name type="scientific">anaerobic digester metagenome</name>
    <dbReference type="NCBI Taxonomy" id="1263854"/>
    <lineage>
        <taxon>unclassified sequences</taxon>
        <taxon>metagenomes</taxon>
        <taxon>ecological metagenomes</taxon>
    </lineage>
</organism>
<evidence type="ECO:0000313" key="1">
    <source>
        <dbReference type="EMBL" id="VFU13585.1"/>
    </source>
</evidence>